<dbReference type="EMBL" id="CP031395">
    <property type="protein sequence ID" value="QBK04821.1"/>
    <property type="molecule type" value="Genomic_DNA"/>
</dbReference>
<reference evidence="2 3" key="1">
    <citation type="submission" date="2018-07" db="EMBL/GenBank/DDBJ databases">
        <title>Exploring interactions and the metabolic potential of the ultra-small soil bacteria Hylemonella gracilis.</title>
        <authorList>
            <person name="Tyc O."/>
            <person name="Kulkarni P."/>
            <person name="Gawehns F."/>
            <person name="Hundscheid M."/>
            <person name="Zweers H."/>
            <person name="Garbeva P."/>
        </authorList>
    </citation>
    <scope>NUCLEOTIDE SEQUENCE [LARGE SCALE GENOMIC DNA]</scope>
    <source>
        <strain evidence="2 3">NS1</strain>
    </source>
</reference>
<proteinExistence type="predicted"/>
<dbReference type="InterPro" id="IPR052358">
    <property type="entry name" value="Aro_Compnd_Degr_Hydrolases"/>
</dbReference>
<dbReference type="InterPro" id="IPR006680">
    <property type="entry name" value="Amidohydro-rel"/>
</dbReference>
<sequence>MRHGLRPTDSSRTLRLNFPIHSEAPLVDAHVHVFRRDMPLVPDPRHQPDYEFSAEQLQSTLDTHGVQFCVIAAASPWGDCNDYIVDALRSRPRWRGTVILDPERTDRYQLEQLGRDGIVGLRLPFIGLRELPALDSWAWRKLLYRLRELDWHVHLHLDGPRIPQVLPWLEQSGVKIVIDHIGRPDPVEGIHGEGFKAMVRSVESGRTWVKLSGAYRLGPQATEQARELCRQVGYERLVWASDCPFVGAETTSYQSTIDWLTDVVPDARERARITGANALALYFQH</sequence>
<protein>
    <submittedName>
        <fullName evidence="2">Hydrolase</fullName>
    </submittedName>
</protein>
<name>A0A4P6UMQ1_9BURK</name>
<dbReference type="KEGG" id="hgr:DW355_08605"/>
<accession>A0A4P6UMQ1</accession>
<dbReference type="OrthoDB" id="9787654at2"/>
<dbReference type="PANTHER" id="PTHR35563:SF2">
    <property type="entry name" value="BARREL METAL-DEPENDENT HYDROLASE, PUTATIVE (AFU_ORTHOLOGUE AFUA_1G16240)-RELATED"/>
    <property type="match status" value="1"/>
</dbReference>
<dbReference type="AlphaFoldDB" id="A0A4P6UMQ1"/>
<evidence type="ECO:0000313" key="2">
    <source>
        <dbReference type="EMBL" id="QBK04821.1"/>
    </source>
</evidence>
<dbReference type="PANTHER" id="PTHR35563">
    <property type="entry name" value="BARREL METAL-DEPENDENT HYDROLASE, PUTATIVE (AFU_ORTHOLOGUE AFUA_1G16240)-RELATED"/>
    <property type="match status" value="1"/>
</dbReference>
<organism evidence="2 3">
    <name type="scientific">Hylemonella gracilis</name>
    <dbReference type="NCBI Taxonomy" id="80880"/>
    <lineage>
        <taxon>Bacteria</taxon>
        <taxon>Pseudomonadati</taxon>
        <taxon>Pseudomonadota</taxon>
        <taxon>Betaproteobacteria</taxon>
        <taxon>Burkholderiales</taxon>
        <taxon>Comamonadaceae</taxon>
        <taxon>Hylemonella</taxon>
    </lineage>
</organism>
<dbReference type="Gene3D" id="3.20.20.140">
    <property type="entry name" value="Metal-dependent hydrolases"/>
    <property type="match status" value="1"/>
</dbReference>
<dbReference type="InterPro" id="IPR032466">
    <property type="entry name" value="Metal_Hydrolase"/>
</dbReference>
<evidence type="ECO:0000313" key="3">
    <source>
        <dbReference type="Proteomes" id="UP000292939"/>
    </source>
</evidence>
<dbReference type="SUPFAM" id="SSF51556">
    <property type="entry name" value="Metallo-dependent hydrolases"/>
    <property type="match status" value="1"/>
</dbReference>
<gene>
    <name evidence="2" type="ORF">DW355_08605</name>
</gene>
<feature type="domain" description="Amidohydrolase-related" evidence="1">
    <location>
        <begin position="27"/>
        <end position="283"/>
    </location>
</feature>
<evidence type="ECO:0000259" key="1">
    <source>
        <dbReference type="Pfam" id="PF04909"/>
    </source>
</evidence>
<keyword evidence="2" id="KW-0378">Hydrolase</keyword>
<dbReference type="GO" id="GO:0016787">
    <property type="term" value="F:hydrolase activity"/>
    <property type="evidence" value="ECO:0007669"/>
    <property type="project" value="UniProtKB-KW"/>
</dbReference>
<dbReference type="Proteomes" id="UP000292939">
    <property type="component" value="Chromosome"/>
</dbReference>
<dbReference type="Pfam" id="PF04909">
    <property type="entry name" value="Amidohydro_2"/>
    <property type="match status" value="1"/>
</dbReference>